<keyword evidence="1" id="KW-1133">Transmembrane helix</keyword>
<proteinExistence type="predicted"/>
<evidence type="ECO:0000313" key="2">
    <source>
        <dbReference type="EMBL" id="JAE36918.1"/>
    </source>
</evidence>
<organism evidence="2">
    <name type="scientific">Arundo donax</name>
    <name type="common">Giant reed</name>
    <name type="synonym">Donax arundinaceus</name>
    <dbReference type="NCBI Taxonomy" id="35708"/>
    <lineage>
        <taxon>Eukaryota</taxon>
        <taxon>Viridiplantae</taxon>
        <taxon>Streptophyta</taxon>
        <taxon>Embryophyta</taxon>
        <taxon>Tracheophyta</taxon>
        <taxon>Spermatophyta</taxon>
        <taxon>Magnoliopsida</taxon>
        <taxon>Liliopsida</taxon>
        <taxon>Poales</taxon>
        <taxon>Poaceae</taxon>
        <taxon>PACMAD clade</taxon>
        <taxon>Arundinoideae</taxon>
        <taxon>Arundineae</taxon>
        <taxon>Arundo</taxon>
    </lineage>
</organism>
<reference evidence="2" key="2">
    <citation type="journal article" date="2015" name="Data Brief">
        <title>Shoot transcriptome of the giant reed, Arundo donax.</title>
        <authorList>
            <person name="Barrero R.A."/>
            <person name="Guerrero F.D."/>
            <person name="Moolhuijzen P."/>
            <person name="Goolsby J.A."/>
            <person name="Tidwell J."/>
            <person name="Bellgard S.E."/>
            <person name="Bellgard M.I."/>
        </authorList>
    </citation>
    <scope>NUCLEOTIDE SEQUENCE</scope>
    <source>
        <tissue evidence="2">Shoot tissue taken approximately 20 cm above the soil surface</tissue>
    </source>
</reference>
<accession>A0A0A9HVH5</accession>
<name>A0A0A9HVH5_ARUDO</name>
<sequence>MCPNQDIVYQYFNIITINSFVLYSCWWLLFGFISSLPQLASLLLLYLKQPIATEFSSRYQWSCKWEFYQPTLEQHKTKSGHSQANYSFIFLGLVGKGKWSIQISLGLDPTQVMP</sequence>
<reference evidence="2" key="1">
    <citation type="submission" date="2014-09" db="EMBL/GenBank/DDBJ databases">
        <authorList>
            <person name="Magalhaes I.L.F."/>
            <person name="Oliveira U."/>
            <person name="Santos F.R."/>
            <person name="Vidigal T.H.D.A."/>
            <person name="Brescovit A.D."/>
            <person name="Santos A.J."/>
        </authorList>
    </citation>
    <scope>NUCLEOTIDE SEQUENCE</scope>
    <source>
        <tissue evidence="2">Shoot tissue taken approximately 20 cm above the soil surface</tissue>
    </source>
</reference>
<dbReference type="EMBL" id="GBRH01160978">
    <property type="protein sequence ID" value="JAE36918.1"/>
    <property type="molecule type" value="Transcribed_RNA"/>
</dbReference>
<keyword evidence="1" id="KW-0812">Transmembrane</keyword>
<protein>
    <submittedName>
        <fullName evidence="2">Uncharacterized protein</fullName>
    </submittedName>
</protein>
<evidence type="ECO:0000256" key="1">
    <source>
        <dbReference type="SAM" id="Phobius"/>
    </source>
</evidence>
<keyword evidence="1" id="KW-0472">Membrane</keyword>
<dbReference type="AlphaFoldDB" id="A0A0A9HVH5"/>
<feature type="transmembrane region" description="Helical" evidence="1">
    <location>
        <begin position="20"/>
        <end position="47"/>
    </location>
</feature>